<dbReference type="PANTHER" id="PTHR30480:SF16">
    <property type="entry name" value="GLYCOSIDE HYDROLASE FAMILY 3 DOMAIN PROTEIN"/>
    <property type="match status" value="1"/>
</dbReference>
<evidence type="ECO:0000256" key="4">
    <source>
        <dbReference type="SAM" id="MobiDB-lite"/>
    </source>
</evidence>
<dbReference type="SUPFAM" id="SSF51445">
    <property type="entry name" value="(Trans)glycosidases"/>
    <property type="match status" value="1"/>
</dbReference>
<evidence type="ECO:0000313" key="6">
    <source>
        <dbReference type="EMBL" id="TGN64403.1"/>
    </source>
</evidence>
<dbReference type="InterPro" id="IPR050226">
    <property type="entry name" value="NagZ_Beta-hexosaminidase"/>
</dbReference>
<sequence>MGDGHSRGPRRGPGRRGRRLAVGRVALEASRPTRSVTADGRHRHPCHHDGMRARLLSLVATLALVASLSACEGEGTSEGNDADGGAAEGATSGEPTGTPTVPPTPSEELGLVEGWGPDRSELDLAAKIVGRVPLPDLAGQVIVADWQGTDAPVRMVRELHLGGVIAFSSNVASAEQVSRVNSTLTRQVRRKWPLFLGVDQEGGVVERLRGAATRFPTFMSAGAAGDVALTEQAYAASGGELRRLGFTVDFAPDADVTSGPGDPTIGSRAASSRPSDVAEHVVAATGGFGAAGVMPVVKHFPGHGSVPADSHLTLPVQTKTLAELEETDLIPFRAAVEAGAPAVMVGHIDVRAVDPRVPSSLSRKVTTGLLRDVLGFGGLVVTDSLEMAAVTRGRDPRRTAVQAVRAGSDVLLMPPSPAVARAALVRAVRSGALPRRRLEQAAARQIALLVHLADERQGSAGAPADASRALSAAAVTVTDGACTGRLTGDTVHPYGDPGAVGVFAAAARGAGMTVLLRQAPPSRLAEAKPKPERRRKEGKRAYTLRKRQWKRAEARRVRRLAAWTAREDARLAVGTAIGFTGYRDAPVDGEIAVATDTPWVLGRVSAPTRIATFGDTPAAMAVLVEVLQGRARAPGRLPVKVAGVARTGC</sequence>
<feature type="compositionally biased region" description="Low complexity" evidence="4">
    <location>
        <begin position="77"/>
        <end position="99"/>
    </location>
</feature>
<dbReference type="InterPro" id="IPR036962">
    <property type="entry name" value="Glyco_hydro_3_N_sf"/>
</dbReference>
<evidence type="ECO:0000256" key="3">
    <source>
        <dbReference type="ARBA" id="ARBA00023295"/>
    </source>
</evidence>
<feature type="region of interest" description="Disordered" evidence="4">
    <location>
        <begin position="520"/>
        <end position="540"/>
    </location>
</feature>
<organism evidence="6 7">
    <name type="scientific">Nocardioides eburneiflavus</name>
    <dbReference type="NCBI Taxonomy" id="2518372"/>
    <lineage>
        <taxon>Bacteria</taxon>
        <taxon>Bacillati</taxon>
        <taxon>Actinomycetota</taxon>
        <taxon>Actinomycetes</taxon>
        <taxon>Propionibacteriales</taxon>
        <taxon>Nocardioidaceae</taxon>
        <taxon>Nocardioides</taxon>
    </lineage>
</organism>
<dbReference type="PANTHER" id="PTHR30480">
    <property type="entry name" value="BETA-HEXOSAMINIDASE-RELATED"/>
    <property type="match status" value="1"/>
</dbReference>
<evidence type="ECO:0000313" key="7">
    <source>
        <dbReference type="Proteomes" id="UP000297496"/>
    </source>
</evidence>
<feature type="domain" description="Glycoside hydrolase family 3 N-terminal" evidence="5">
    <location>
        <begin position="145"/>
        <end position="444"/>
    </location>
</feature>
<gene>
    <name evidence="6" type="ORF">EXE59_10865</name>
</gene>
<keyword evidence="3" id="KW-0326">Glycosidase</keyword>
<dbReference type="InterPro" id="IPR001764">
    <property type="entry name" value="Glyco_hydro_3_N"/>
</dbReference>
<dbReference type="GO" id="GO:0004553">
    <property type="term" value="F:hydrolase activity, hydrolyzing O-glycosyl compounds"/>
    <property type="evidence" value="ECO:0007669"/>
    <property type="project" value="InterPro"/>
</dbReference>
<feature type="region of interest" description="Disordered" evidence="4">
    <location>
        <begin position="72"/>
        <end position="107"/>
    </location>
</feature>
<accession>A0A4Z1CJR9</accession>
<evidence type="ECO:0000256" key="1">
    <source>
        <dbReference type="ARBA" id="ARBA00005336"/>
    </source>
</evidence>
<dbReference type="AlphaFoldDB" id="A0A4Z1CJR9"/>
<dbReference type="OrthoDB" id="9805821at2"/>
<dbReference type="Gene3D" id="3.20.20.300">
    <property type="entry name" value="Glycoside hydrolase, family 3, N-terminal domain"/>
    <property type="match status" value="1"/>
</dbReference>
<dbReference type="InterPro" id="IPR017853">
    <property type="entry name" value="GH"/>
</dbReference>
<reference evidence="6 7" key="1">
    <citation type="submission" date="2019-04" db="EMBL/GenBank/DDBJ databases">
        <title>Three New Species of Nocardioides, Nocardioides euryhalodurans sp. nov., Nocardioides seonyuensis sp. nov. and Nocardioides eburneoflavus sp. nov. Isolated from Soil.</title>
        <authorList>
            <person name="Roh S.G."/>
            <person name="Lee C."/>
            <person name="Kim M.-K."/>
            <person name="Kim S.B."/>
        </authorList>
    </citation>
    <scope>NUCLEOTIDE SEQUENCE [LARGE SCALE GENOMIC DNA]</scope>
    <source>
        <strain evidence="6 7">MMS17-SY213</strain>
    </source>
</reference>
<dbReference type="Pfam" id="PF00933">
    <property type="entry name" value="Glyco_hydro_3"/>
    <property type="match status" value="1"/>
</dbReference>
<proteinExistence type="inferred from homology"/>
<comment type="similarity">
    <text evidence="1">Belongs to the glycosyl hydrolase 3 family.</text>
</comment>
<protein>
    <submittedName>
        <fullName evidence="6">Beta-N-acetylhexosaminidase</fullName>
    </submittedName>
</protein>
<dbReference type="GO" id="GO:0005975">
    <property type="term" value="P:carbohydrate metabolic process"/>
    <property type="evidence" value="ECO:0007669"/>
    <property type="project" value="InterPro"/>
</dbReference>
<dbReference type="GO" id="GO:0009254">
    <property type="term" value="P:peptidoglycan turnover"/>
    <property type="evidence" value="ECO:0007669"/>
    <property type="project" value="TreeGrafter"/>
</dbReference>
<dbReference type="Proteomes" id="UP000297496">
    <property type="component" value="Unassembled WGS sequence"/>
</dbReference>
<evidence type="ECO:0000256" key="2">
    <source>
        <dbReference type="ARBA" id="ARBA00022801"/>
    </source>
</evidence>
<name>A0A4Z1CJR9_9ACTN</name>
<keyword evidence="7" id="KW-1185">Reference proteome</keyword>
<evidence type="ECO:0000259" key="5">
    <source>
        <dbReference type="Pfam" id="PF00933"/>
    </source>
</evidence>
<keyword evidence="2" id="KW-0378">Hydrolase</keyword>
<comment type="caution">
    <text evidence="6">The sequence shown here is derived from an EMBL/GenBank/DDBJ whole genome shotgun (WGS) entry which is preliminary data.</text>
</comment>
<dbReference type="EMBL" id="SRRO01000001">
    <property type="protein sequence ID" value="TGN64403.1"/>
    <property type="molecule type" value="Genomic_DNA"/>
</dbReference>
<feature type="compositionally biased region" description="Basic residues" evidence="4">
    <location>
        <begin position="7"/>
        <end position="20"/>
    </location>
</feature>
<feature type="region of interest" description="Disordered" evidence="4">
    <location>
        <begin position="1"/>
        <end position="20"/>
    </location>
</feature>
<feature type="compositionally biased region" description="Basic residues" evidence="4">
    <location>
        <begin position="531"/>
        <end position="540"/>
    </location>
</feature>